<dbReference type="Proteomes" id="UP001148786">
    <property type="component" value="Unassembled WGS sequence"/>
</dbReference>
<protein>
    <submittedName>
        <fullName evidence="1">Uncharacterized protein</fullName>
    </submittedName>
</protein>
<dbReference type="AlphaFoldDB" id="A0A9W8MPC2"/>
<name>A0A9W8MPC2_9AGAR</name>
<organism evidence="1 2">
    <name type="scientific">Agrocybe chaxingu</name>
    <dbReference type="NCBI Taxonomy" id="84603"/>
    <lineage>
        <taxon>Eukaryota</taxon>
        <taxon>Fungi</taxon>
        <taxon>Dikarya</taxon>
        <taxon>Basidiomycota</taxon>
        <taxon>Agaricomycotina</taxon>
        <taxon>Agaricomycetes</taxon>
        <taxon>Agaricomycetidae</taxon>
        <taxon>Agaricales</taxon>
        <taxon>Agaricineae</taxon>
        <taxon>Strophariaceae</taxon>
        <taxon>Agrocybe</taxon>
    </lineage>
</organism>
<reference evidence="1" key="1">
    <citation type="submission" date="2022-07" db="EMBL/GenBank/DDBJ databases">
        <title>Genome Sequence of Agrocybe chaxingu.</title>
        <authorList>
            <person name="Buettner E."/>
        </authorList>
    </citation>
    <scope>NUCLEOTIDE SEQUENCE</scope>
    <source>
        <strain evidence="1">MP-N11</strain>
    </source>
</reference>
<comment type="caution">
    <text evidence="1">The sequence shown here is derived from an EMBL/GenBank/DDBJ whole genome shotgun (WGS) entry which is preliminary data.</text>
</comment>
<proteinExistence type="predicted"/>
<evidence type="ECO:0000313" key="2">
    <source>
        <dbReference type="Proteomes" id="UP001148786"/>
    </source>
</evidence>
<sequence length="331" mass="36267">MQGPDVCSRSVETVVCMAGKSCLYSARREVCEPCASCHGRRTLGVCLLLHALRSLSDCPPLHSRGPPSFHAPPLPPLSSTFFLLSFRLPFHVQPLTFPLSPSSILYLIKPLNFSSPALQYPAQIANYNFSFLESPDRRPDAVHRPPGPRLVDCVLSLGSVAIRSTCDVALLCLIAFCKCWTPRPAFRPLIAFATGPPNLLFPHVDGLLVYCGVPSTQPPYPSSTPPPLPPHLRTQLLCDPGPGLHGTVLSPDVEVERMSVVRRRGFPFGGAQQQQQQQEEEREREPYTGLVLTAEEIKDVVCSTGLWLVVREGFGGVGKVSRKGDGWRIRA</sequence>
<evidence type="ECO:0000313" key="1">
    <source>
        <dbReference type="EMBL" id="KAJ3490056.1"/>
    </source>
</evidence>
<gene>
    <name evidence="1" type="ORF">NLJ89_g11472</name>
</gene>
<dbReference type="EMBL" id="JANKHO010002663">
    <property type="protein sequence ID" value="KAJ3490056.1"/>
    <property type="molecule type" value="Genomic_DNA"/>
</dbReference>
<dbReference type="OrthoDB" id="2590746at2759"/>
<keyword evidence="2" id="KW-1185">Reference proteome</keyword>
<accession>A0A9W8MPC2</accession>